<protein>
    <recommendedName>
        <fullName evidence="3">TIL domain-containing protein</fullName>
    </recommendedName>
</protein>
<name>A0A0Q9WNH3_DROWI</name>
<dbReference type="Proteomes" id="UP000007798">
    <property type="component" value="Unassembled WGS sequence"/>
</dbReference>
<dbReference type="FunCoup" id="A0A0Q9WNH3">
    <property type="interactions" value="23"/>
</dbReference>
<dbReference type="InParanoid" id="A0A0Q9WNH3"/>
<dbReference type="EMBL" id="CH963719">
    <property type="protein sequence ID" value="KRF97465.1"/>
    <property type="molecule type" value="Genomic_DNA"/>
</dbReference>
<dbReference type="OrthoDB" id="7871913at2759"/>
<organism evidence="1 2">
    <name type="scientific">Drosophila willistoni</name>
    <name type="common">Fruit fly</name>
    <dbReference type="NCBI Taxonomy" id="7260"/>
    <lineage>
        <taxon>Eukaryota</taxon>
        <taxon>Metazoa</taxon>
        <taxon>Ecdysozoa</taxon>
        <taxon>Arthropoda</taxon>
        <taxon>Hexapoda</taxon>
        <taxon>Insecta</taxon>
        <taxon>Pterygota</taxon>
        <taxon>Neoptera</taxon>
        <taxon>Endopterygota</taxon>
        <taxon>Diptera</taxon>
        <taxon>Brachycera</taxon>
        <taxon>Muscomorpha</taxon>
        <taxon>Ephydroidea</taxon>
        <taxon>Drosophilidae</taxon>
        <taxon>Drosophila</taxon>
        <taxon>Sophophora</taxon>
    </lineage>
</organism>
<evidence type="ECO:0000313" key="1">
    <source>
        <dbReference type="EMBL" id="KRF97465.1"/>
    </source>
</evidence>
<keyword evidence="2" id="KW-1185">Reference proteome</keyword>
<gene>
    <name evidence="1" type="primary">Dwil\GK27691</name>
    <name evidence="1" type="ORF">Dwil_GK27691</name>
</gene>
<evidence type="ECO:0008006" key="3">
    <source>
        <dbReference type="Google" id="ProtNLM"/>
    </source>
</evidence>
<reference evidence="1 2" key="1">
    <citation type="journal article" date="2007" name="Nature">
        <title>Evolution of genes and genomes on the Drosophila phylogeny.</title>
        <authorList>
            <consortium name="Drosophila 12 Genomes Consortium"/>
            <person name="Clark A.G."/>
            <person name="Eisen M.B."/>
            <person name="Smith D.R."/>
            <person name="Bergman C.M."/>
            <person name="Oliver B."/>
            <person name="Markow T.A."/>
            <person name="Kaufman T.C."/>
            <person name="Kellis M."/>
            <person name="Gelbart W."/>
            <person name="Iyer V.N."/>
            <person name="Pollard D.A."/>
            <person name="Sackton T.B."/>
            <person name="Larracuente A.M."/>
            <person name="Singh N.D."/>
            <person name="Abad J.P."/>
            <person name="Abt D.N."/>
            <person name="Adryan B."/>
            <person name="Aguade M."/>
            <person name="Akashi H."/>
            <person name="Anderson W.W."/>
            <person name="Aquadro C.F."/>
            <person name="Ardell D.H."/>
            <person name="Arguello R."/>
            <person name="Artieri C.G."/>
            <person name="Barbash D.A."/>
            <person name="Barker D."/>
            <person name="Barsanti P."/>
            <person name="Batterham P."/>
            <person name="Batzoglou S."/>
            <person name="Begun D."/>
            <person name="Bhutkar A."/>
            <person name="Blanco E."/>
            <person name="Bosak S.A."/>
            <person name="Bradley R.K."/>
            <person name="Brand A.D."/>
            <person name="Brent M.R."/>
            <person name="Brooks A.N."/>
            <person name="Brown R.H."/>
            <person name="Butlin R.K."/>
            <person name="Caggese C."/>
            <person name="Calvi B.R."/>
            <person name="Bernardo de Carvalho A."/>
            <person name="Caspi A."/>
            <person name="Castrezana S."/>
            <person name="Celniker S.E."/>
            <person name="Chang J.L."/>
            <person name="Chapple C."/>
            <person name="Chatterji S."/>
            <person name="Chinwalla A."/>
            <person name="Civetta A."/>
            <person name="Clifton S.W."/>
            <person name="Comeron J.M."/>
            <person name="Costello J.C."/>
            <person name="Coyne J.A."/>
            <person name="Daub J."/>
            <person name="David R.G."/>
            <person name="Delcher A.L."/>
            <person name="Delehaunty K."/>
            <person name="Do C.B."/>
            <person name="Ebling H."/>
            <person name="Edwards K."/>
            <person name="Eickbush T."/>
            <person name="Evans J.D."/>
            <person name="Filipski A."/>
            <person name="Findeiss S."/>
            <person name="Freyhult E."/>
            <person name="Fulton L."/>
            <person name="Fulton R."/>
            <person name="Garcia A.C."/>
            <person name="Gardiner A."/>
            <person name="Garfield D.A."/>
            <person name="Garvin B.E."/>
            <person name="Gibson G."/>
            <person name="Gilbert D."/>
            <person name="Gnerre S."/>
            <person name="Godfrey J."/>
            <person name="Good R."/>
            <person name="Gotea V."/>
            <person name="Gravely B."/>
            <person name="Greenberg A.J."/>
            <person name="Griffiths-Jones S."/>
            <person name="Gross S."/>
            <person name="Guigo R."/>
            <person name="Gustafson E.A."/>
            <person name="Haerty W."/>
            <person name="Hahn M.W."/>
            <person name="Halligan D.L."/>
            <person name="Halpern A.L."/>
            <person name="Halter G.M."/>
            <person name="Han M.V."/>
            <person name="Heger A."/>
            <person name="Hillier L."/>
            <person name="Hinrichs A.S."/>
            <person name="Holmes I."/>
            <person name="Hoskins R.A."/>
            <person name="Hubisz M.J."/>
            <person name="Hultmark D."/>
            <person name="Huntley M.A."/>
            <person name="Jaffe D.B."/>
            <person name="Jagadeeshan S."/>
            <person name="Jeck W.R."/>
            <person name="Johnson J."/>
            <person name="Jones C.D."/>
            <person name="Jordan W.C."/>
            <person name="Karpen G.H."/>
            <person name="Kataoka E."/>
            <person name="Keightley P.D."/>
            <person name="Kheradpour P."/>
            <person name="Kirkness E.F."/>
            <person name="Koerich L.B."/>
            <person name="Kristiansen K."/>
            <person name="Kudrna D."/>
            <person name="Kulathinal R.J."/>
            <person name="Kumar S."/>
            <person name="Kwok R."/>
            <person name="Lander E."/>
            <person name="Langley C.H."/>
            <person name="Lapoint R."/>
            <person name="Lazzaro B.P."/>
            <person name="Lee S.J."/>
            <person name="Levesque L."/>
            <person name="Li R."/>
            <person name="Lin C.F."/>
            <person name="Lin M.F."/>
            <person name="Lindblad-Toh K."/>
            <person name="Llopart A."/>
            <person name="Long M."/>
            <person name="Low L."/>
            <person name="Lozovsky E."/>
            <person name="Lu J."/>
            <person name="Luo M."/>
            <person name="Machado C.A."/>
            <person name="Makalowski W."/>
            <person name="Marzo M."/>
            <person name="Matsuda M."/>
            <person name="Matzkin L."/>
            <person name="McAllister B."/>
            <person name="McBride C.S."/>
            <person name="McKernan B."/>
            <person name="McKernan K."/>
            <person name="Mendez-Lago M."/>
            <person name="Minx P."/>
            <person name="Mollenhauer M.U."/>
            <person name="Montooth K."/>
            <person name="Mount S.M."/>
            <person name="Mu X."/>
            <person name="Myers E."/>
            <person name="Negre B."/>
            <person name="Newfeld S."/>
            <person name="Nielsen R."/>
            <person name="Noor M.A."/>
            <person name="O'Grady P."/>
            <person name="Pachter L."/>
            <person name="Papaceit M."/>
            <person name="Parisi M.J."/>
            <person name="Parisi M."/>
            <person name="Parts L."/>
            <person name="Pedersen J.S."/>
            <person name="Pesole G."/>
            <person name="Phillippy A.M."/>
            <person name="Ponting C.P."/>
            <person name="Pop M."/>
            <person name="Porcelli D."/>
            <person name="Powell J.R."/>
            <person name="Prohaska S."/>
            <person name="Pruitt K."/>
            <person name="Puig M."/>
            <person name="Quesneville H."/>
            <person name="Ram K.R."/>
            <person name="Rand D."/>
            <person name="Rasmussen M.D."/>
            <person name="Reed L.K."/>
            <person name="Reenan R."/>
            <person name="Reily A."/>
            <person name="Remington K.A."/>
            <person name="Rieger T.T."/>
            <person name="Ritchie M.G."/>
            <person name="Robin C."/>
            <person name="Rogers Y.H."/>
            <person name="Rohde C."/>
            <person name="Rozas J."/>
            <person name="Rubenfield M.J."/>
            <person name="Ruiz A."/>
            <person name="Russo S."/>
            <person name="Salzberg S.L."/>
            <person name="Sanchez-Gracia A."/>
            <person name="Saranga D.J."/>
            <person name="Sato H."/>
            <person name="Schaeffer S.W."/>
            <person name="Schatz M.C."/>
            <person name="Schlenke T."/>
            <person name="Schwartz R."/>
            <person name="Segarra C."/>
            <person name="Singh R.S."/>
            <person name="Sirot L."/>
            <person name="Sirota M."/>
            <person name="Sisneros N.B."/>
            <person name="Smith C.D."/>
            <person name="Smith T.F."/>
            <person name="Spieth J."/>
            <person name="Stage D.E."/>
            <person name="Stark A."/>
            <person name="Stephan W."/>
            <person name="Strausberg R.L."/>
            <person name="Strempel S."/>
            <person name="Sturgill D."/>
            <person name="Sutton G."/>
            <person name="Sutton G.G."/>
            <person name="Tao W."/>
            <person name="Teichmann S."/>
            <person name="Tobari Y.N."/>
            <person name="Tomimura Y."/>
            <person name="Tsolas J.M."/>
            <person name="Valente V.L."/>
            <person name="Venter E."/>
            <person name="Venter J.C."/>
            <person name="Vicario S."/>
            <person name="Vieira F.G."/>
            <person name="Vilella A.J."/>
            <person name="Villasante A."/>
            <person name="Walenz B."/>
            <person name="Wang J."/>
            <person name="Wasserman M."/>
            <person name="Watts T."/>
            <person name="Wilson D."/>
            <person name="Wilson R.K."/>
            <person name="Wing R.A."/>
            <person name="Wolfner M.F."/>
            <person name="Wong A."/>
            <person name="Wong G.K."/>
            <person name="Wu C.I."/>
            <person name="Wu G."/>
            <person name="Yamamoto D."/>
            <person name="Yang H.P."/>
            <person name="Yang S.P."/>
            <person name="Yorke J.A."/>
            <person name="Yoshida K."/>
            <person name="Zdobnov E."/>
            <person name="Zhang P."/>
            <person name="Zhang Y."/>
            <person name="Zimin A.V."/>
            <person name="Baldwin J."/>
            <person name="Abdouelleil A."/>
            <person name="Abdulkadir J."/>
            <person name="Abebe A."/>
            <person name="Abera B."/>
            <person name="Abreu J."/>
            <person name="Acer S.C."/>
            <person name="Aftuck L."/>
            <person name="Alexander A."/>
            <person name="An P."/>
            <person name="Anderson E."/>
            <person name="Anderson S."/>
            <person name="Arachi H."/>
            <person name="Azer M."/>
            <person name="Bachantsang P."/>
            <person name="Barry A."/>
            <person name="Bayul T."/>
            <person name="Berlin A."/>
            <person name="Bessette D."/>
            <person name="Bloom T."/>
            <person name="Blye J."/>
            <person name="Boguslavskiy L."/>
            <person name="Bonnet C."/>
            <person name="Boukhgalter B."/>
            <person name="Bourzgui I."/>
            <person name="Brown A."/>
            <person name="Cahill P."/>
            <person name="Channer S."/>
            <person name="Cheshatsang Y."/>
            <person name="Chuda L."/>
            <person name="Citroen M."/>
            <person name="Collymore A."/>
            <person name="Cooke P."/>
            <person name="Costello M."/>
            <person name="D'Aco K."/>
            <person name="Daza R."/>
            <person name="De Haan G."/>
            <person name="DeGray S."/>
            <person name="DeMaso C."/>
            <person name="Dhargay N."/>
            <person name="Dooley K."/>
            <person name="Dooley E."/>
            <person name="Doricent M."/>
            <person name="Dorje P."/>
            <person name="Dorjee K."/>
            <person name="Dupes A."/>
            <person name="Elong R."/>
            <person name="Falk J."/>
            <person name="Farina A."/>
            <person name="Faro S."/>
            <person name="Ferguson D."/>
            <person name="Fisher S."/>
            <person name="Foley C.D."/>
            <person name="Franke A."/>
            <person name="Friedrich D."/>
            <person name="Gadbois L."/>
            <person name="Gearin G."/>
            <person name="Gearin C.R."/>
            <person name="Giannoukos G."/>
            <person name="Goode T."/>
            <person name="Graham J."/>
            <person name="Grandbois E."/>
            <person name="Grewal S."/>
            <person name="Gyaltsen K."/>
            <person name="Hafez N."/>
            <person name="Hagos B."/>
            <person name="Hall J."/>
            <person name="Henson C."/>
            <person name="Hollinger A."/>
            <person name="Honan T."/>
            <person name="Huard M.D."/>
            <person name="Hughes L."/>
            <person name="Hurhula B."/>
            <person name="Husby M.E."/>
            <person name="Kamat A."/>
            <person name="Kanga B."/>
            <person name="Kashin S."/>
            <person name="Khazanovich D."/>
            <person name="Kisner P."/>
            <person name="Lance K."/>
            <person name="Lara M."/>
            <person name="Lee W."/>
            <person name="Lennon N."/>
            <person name="Letendre F."/>
            <person name="LeVine R."/>
            <person name="Lipovsky A."/>
            <person name="Liu X."/>
            <person name="Liu J."/>
            <person name="Liu S."/>
            <person name="Lokyitsang T."/>
            <person name="Lokyitsang Y."/>
            <person name="Lubonja R."/>
            <person name="Lui A."/>
            <person name="MacDonald P."/>
            <person name="Magnisalis V."/>
            <person name="Maru K."/>
            <person name="Matthews C."/>
            <person name="McCusker W."/>
            <person name="McDonough S."/>
            <person name="Mehta T."/>
            <person name="Meldrim J."/>
            <person name="Meneus L."/>
            <person name="Mihai O."/>
            <person name="Mihalev A."/>
            <person name="Mihova T."/>
            <person name="Mittelman R."/>
            <person name="Mlenga V."/>
            <person name="Montmayeur A."/>
            <person name="Mulrain L."/>
            <person name="Navidi A."/>
            <person name="Naylor J."/>
            <person name="Negash T."/>
            <person name="Nguyen T."/>
            <person name="Nguyen N."/>
            <person name="Nicol R."/>
            <person name="Norbu C."/>
            <person name="Norbu N."/>
            <person name="Novod N."/>
            <person name="O'Neill B."/>
            <person name="Osman S."/>
            <person name="Markiewicz E."/>
            <person name="Oyono O.L."/>
            <person name="Patti C."/>
            <person name="Phunkhang P."/>
            <person name="Pierre F."/>
            <person name="Priest M."/>
            <person name="Raghuraman S."/>
            <person name="Rege F."/>
            <person name="Reyes R."/>
            <person name="Rise C."/>
            <person name="Rogov P."/>
            <person name="Ross K."/>
            <person name="Ryan E."/>
            <person name="Settipalli S."/>
            <person name="Shea T."/>
            <person name="Sherpa N."/>
            <person name="Shi L."/>
            <person name="Shih D."/>
            <person name="Sparrow T."/>
            <person name="Spaulding J."/>
            <person name="Stalker J."/>
            <person name="Stange-Thomann N."/>
            <person name="Stavropoulos S."/>
            <person name="Stone C."/>
            <person name="Strader C."/>
            <person name="Tesfaye S."/>
            <person name="Thomson T."/>
            <person name="Thoulutsang Y."/>
            <person name="Thoulutsang D."/>
            <person name="Topham K."/>
            <person name="Topping I."/>
            <person name="Tsamla T."/>
            <person name="Vassiliev H."/>
            <person name="Vo A."/>
            <person name="Wangchuk T."/>
            <person name="Wangdi T."/>
            <person name="Weiand M."/>
            <person name="Wilkinson J."/>
            <person name="Wilson A."/>
            <person name="Yadav S."/>
            <person name="Young G."/>
            <person name="Yu Q."/>
            <person name="Zembek L."/>
            <person name="Zhong D."/>
            <person name="Zimmer A."/>
            <person name="Zwirko Z."/>
            <person name="Jaffe D.B."/>
            <person name="Alvarez P."/>
            <person name="Brockman W."/>
            <person name="Butler J."/>
            <person name="Chin C."/>
            <person name="Gnerre S."/>
            <person name="Grabherr M."/>
            <person name="Kleber M."/>
            <person name="Mauceli E."/>
            <person name="MacCallum I."/>
        </authorList>
    </citation>
    <scope>NUCLEOTIDE SEQUENCE [LARGE SCALE GENOMIC DNA]</scope>
    <source>
        <strain evidence="2">Tucson 14030-0811.24</strain>
    </source>
</reference>
<dbReference type="AlphaFoldDB" id="A0A0Q9WNH3"/>
<evidence type="ECO:0000313" key="2">
    <source>
        <dbReference type="Proteomes" id="UP000007798"/>
    </source>
</evidence>
<sequence>MENVPCHGRTFMDCHHYCKKNCRSDRVQCIYHCQNGCGCRTAFIVLNNGQCRKLSRCTIEESQEEYPFTMDKLLTTTSTTKSSGASNSNGNDGLNLNPNLPELVLEGNAKNTLGQAVKLFAPIAQHYFRGR</sequence>
<proteinExistence type="predicted"/>
<accession>A0A0Q9WNH3</accession>